<dbReference type="KEGG" id="clk:CGC53_08970"/>
<dbReference type="InterPro" id="IPR029069">
    <property type="entry name" value="HotDog_dom_sf"/>
</dbReference>
<feature type="domain" description="Acyl-ACP thioesterase-like C-terminal" evidence="9">
    <location>
        <begin position="152"/>
        <end position="236"/>
    </location>
</feature>
<gene>
    <name evidence="10" type="ORF">CGC53_08970</name>
</gene>
<keyword evidence="6" id="KW-0443">Lipid metabolism</keyword>
<organism evidence="10 11">
    <name type="scientific">Capnocytophaga leadbetteri</name>
    <dbReference type="NCBI Taxonomy" id="327575"/>
    <lineage>
        <taxon>Bacteria</taxon>
        <taxon>Pseudomonadati</taxon>
        <taxon>Bacteroidota</taxon>
        <taxon>Flavobacteriia</taxon>
        <taxon>Flavobacteriales</taxon>
        <taxon>Flavobacteriaceae</taxon>
        <taxon>Capnocytophaga</taxon>
    </lineage>
</organism>
<evidence type="ECO:0000256" key="6">
    <source>
        <dbReference type="ARBA" id="ARBA00023098"/>
    </source>
</evidence>
<evidence type="ECO:0000259" key="9">
    <source>
        <dbReference type="Pfam" id="PF20791"/>
    </source>
</evidence>
<dbReference type="InterPro" id="IPR045023">
    <property type="entry name" value="FATA/B"/>
</dbReference>
<dbReference type="SUPFAM" id="SSF54637">
    <property type="entry name" value="Thioesterase/thiol ester dehydrase-isomerase"/>
    <property type="match status" value="2"/>
</dbReference>
<dbReference type="GO" id="GO:0016297">
    <property type="term" value="F:fatty acyl-[ACP] hydrolase activity"/>
    <property type="evidence" value="ECO:0007669"/>
    <property type="project" value="InterPro"/>
</dbReference>
<reference evidence="11" key="1">
    <citation type="submission" date="2017-06" db="EMBL/GenBank/DDBJ databases">
        <title>Capnocytophaga spp. assemblies.</title>
        <authorList>
            <person name="Gulvik C.A."/>
        </authorList>
    </citation>
    <scope>NUCLEOTIDE SEQUENCE [LARGE SCALE GENOMIC DNA]</scope>
    <source>
        <strain evidence="11">H6253</strain>
    </source>
</reference>
<sequence>MDNKTIFTETYKVRSTQVNLNNQLGLYGVLGMLQDIAAEHASYLGFGYRQLIQKGFFWALVQQKLKMTRWPEWNEQITVHTWSLPIQGVYAFREFELYCKGEKIGESASTWITMDIQSRRPIELTDQQEIFFPRTDGGLSFRTERITLPSEMQLIKEFPVRVSDLDMNSHVNNVKYTQWALDMMTERNHREFVIKEYSINFLSETFMGDVMQGFKSKGRYLDEAHNVVETYHYAQKIGGAKPAFISHWIAERI</sequence>
<keyword evidence="11" id="KW-1185">Reference proteome</keyword>
<dbReference type="InterPro" id="IPR049427">
    <property type="entry name" value="Acyl-ACP_TE_C"/>
</dbReference>
<name>A0A250FEN6_9FLAO</name>
<dbReference type="InterPro" id="IPR002864">
    <property type="entry name" value="Acyl-ACP_thioesterase_NHD"/>
</dbReference>
<evidence type="ECO:0000256" key="2">
    <source>
        <dbReference type="ARBA" id="ARBA00022516"/>
    </source>
</evidence>
<keyword evidence="4" id="KW-0276">Fatty acid metabolism</keyword>
<dbReference type="Gene3D" id="3.10.129.10">
    <property type="entry name" value="Hotdog Thioesterase"/>
    <property type="match status" value="2"/>
</dbReference>
<dbReference type="Pfam" id="PF01643">
    <property type="entry name" value="Acyl-ACP_TE"/>
    <property type="match status" value="1"/>
</dbReference>
<feature type="domain" description="Acyl-ACP thioesterase N-terminal hotdog" evidence="8">
    <location>
        <begin position="6"/>
        <end position="126"/>
    </location>
</feature>
<protein>
    <submittedName>
        <fullName evidence="10">Acyl-[acyl-carrier-protein] thioesterase</fullName>
    </submittedName>
</protein>
<dbReference type="Proteomes" id="UP000217276">
    <property type="component" value="Chromosome"/>
</dbReference>
<dbReference type="PANTHER" id="PTHR31727:SF6">
    <property type="entry name" value="OLEOYL-ACYL CARRIER PROTEIN THIOESTERASE 1, CHLOROPLASTIC"/>
    <property type="match status" value="1"/>
</dbReference>
<evidence type="ECO:0000256" key="5">
    <source>
        <dbReference type="ARBA" id="ARBA00022946"/>
    </source>
</evidence>
<evidence type="ECO:0000259" key="8">
    <source>
        <dbReference type="Pfam" id="PF01643"/>
    </source>
</evidence>
<dbReference type="GO" id="GO:0000036">
    <property type="term" value="F:acyl carrier activity"/>
    <property type="evidence" value="ECO:0007669"/>
    <property type="project" value="TreeGrafter"/>
</dbReference>
<evidence type="ECO:0000313" key="10">
    <source>
        <dbReference type="EMBL" id="ATA82466.1"/>
    </source>
</evidence>
<keyword evidence="3" id="KW-0378">Hydrolase</keyword>
<keyword evidence="7" id="KW-0275">Fatty acid biosynthesis</keyword>
<evidence type="ECO:0000256" key="7">
    <source>
        <dbReference type="ARBA" id="ARBA00023160"/>
    </source>
</evidence>
<proteinExistence type="inferred from homology"/>
<keyword evidence="5" id="KW-0809">Transit peptide</keyword>
<accession>A0A250FEN6</accession>
<dbReference type="EMBL" id="CP022384">
    <property type="protein sequence ID" value="ATA82466.1"/>
    <property type="molecule type" value="Genomic_DNA"/>
</dbReference>
<keyword evidence="2" id="KW-0444">Lipid biosynthesis</keyword>
<dbReference type="PANTHER" id="PTHR31727">
    <property type="entry name" value="OLEOYL-ACYL CARRIER PROTEIN THIOESTERASE 1, CHLOROPLASTIC"/>
    <property type="match status" value="1"/>
</dbReference>
<dbReference type="AlphaFoldDB" id="A0A250FEN6"/>
<evidence type="ECO:0000313" key="11">
    <source>
        <dbReference type="Proteomes" id="UP000217276"/>
    </source>
</evidence>
<dbReference type="RefSeq" id="WP_095914471.1">
    <property type="nucleotide sequence ID" value="NZ_CALIIH010000001.1"/>
</dbReference>
<dbReference type="Pfam" id="PF20791">
    <property type="entry name" value="Acyl-ACP_TE_C"/>
    <property type="match status" value="1"/>
</dbReference>
<evidence type="ECO:0000256" key="3">
    <source>
        <dbReference type="ARBA" id="ARBA00022801"/>
    </source>
</evidence>
<comment type="similarity">
    <text evidence="1">Belongs to the acyl-ACP thioesterase family.</text>
</comment>
<evidence type="ECO:0000256" key="1">
    <source>
        <dbReference type="ARBA" id="ARBA00006500"/>
    </source>
</evidence>
<evidence type="ECO:0000256" key="4">
    <source>
        <dbReference type="ARBA" id="ARBA00022832"/>
    </source>
</evidence>